<dbReference type="InterPro" id="IPR027417">
    <property type="entry name" value="P-loop_NTPase"/>
</dbReference>
<evidence type="ECO:0000256" key="2">
    <source>
        <dbReference type="ARBA" id="ARBA00022741"/>
    </source>
</evidence>
<evidence type="ECO:0000256" key="6">
    <source>
        <dbReference type="ARBA" id="ARBA00066388"/>
    </source>
</evidence>
<dbReference type="GO" id="GO:0005524">
    <property type="term" value="F:ATP binding"/>
    <property type="evidence" value="ECO:0007669"/>
    <property type="project" value="UniProtKB-KW"/>
</dbReference>
<organism evidence="9 10">
    <name type="scientific">Rossellomorea aquimaris</name>
    <dbReference type="NCBI Taxonomy" id="189382"/>
    <lineage>
        <taxon>Bacteria</taxon>
        <taxon>Bacillati</taxon>
        <taxon>Bacillota</taxon>
        <taxon>Bacilli</taxon>
        <taxon>Bacillales</taxon>
        <taxon>Bacillaceae</taxon>
        <taxon>Rossellomorea</taxon>
    </lineage>
</organism>
<dbReference type="Pfam" id="PF00005">
    <property type="entry name" value="ABC_tran"/>
    <property type="match status" value="1"/>
</dbReference>
<keyword evidence="3 9" id="KW-0067">ATP-binding</keyword>
<dbReference type="InterPro" id="IPR050093">
    <property type="entry name" value="ABC_SmlMolc_Importer"/>
</dbReference>
<evidence type="ECO:0000259" key="8">
    <source>
        <dbReference type="PROSITE" id="PS50893"/>
    </source>
</evidence>
<dbReference type="PANTHER" id="PTHR42781">
    <property type="entry name" value="SPERMIDINE/PUTRESCINE IMPORT ATP-BINDING PROTEIN POTA"/>
    <property type="match status" value="1"/>
</dbReference>
<dbReference type="PANTHER" id="PTHR42781:SF4">
    <property type="entry name" value="SPERMIDINE_PUTRESCINE IMPORT ATP-BINDING PROTEIN POTA"/>
    <property type="match status" value="1"/>
</dbReference>
<dbReference type="InterPro" id="IPR017871">
    <property type="entry name" value="ABC_transporter-like_CS"/>
</dbReference>
<dbReference type="AlphaFoldDB" id="A0A366EKS3"/>
<dbReference type="SMART" id="SM00382">
    <property type="entry name" value="AAA"/>
    <property type="match status" value="1"/>
</dbReference>
<dbReference type="Pfam" id="PF08402">
    <property type="entry name" value="TOBE_2"/>
    <property type="match status" value="1"/>
</dbReference>
<proteinExistence type="predicted"/>
<dbReference type="Gene3D" id="3.40.50.300">
    <property type="entry name" value="P-loop containing nucleotide triphosphate hydrolases"/>
    <property type="match status" value="1"/>
</dbReference>
<dbReference type="EMBL" id="QNRJ01000011">
    <property type="protein sequence ID" value="RBP03017.1"/>
    <property type="molecule type" value="Genomic_DNA"/>
</dbReference>
<dbReference type="InterPro" id="IPR003439">
    <property type="entry name" value="ABC_transporter-like_ATP-bd"/>
</dbReference>
<evidence type="ECO:0000256" key="5">
    <source>
        <dbReference type="ARBA" id="ARBA00063934"/>
    </source>
</evidence>
<evidence type="ECO:0000313" key="9">
    <source>
        <dbReference type="EMBL" id="RBP03017.1"/>
    </source>
</evidence>
<feature type="domain" description="ABC transporter" evidence="8">
    <location>
        <begin position="4"/>
        <end position="234"/>
    </location>
</feature>
<accession>A0A366EKS3</accession>
<evidence type="ECO:0000256" key="4">
    <source>
        <dbReference type="ARBA" id="ARBA00052482"/>
    </source>
</evidence>
<dbReference type="InterPro" id="IPR003593">
    <property type="entry name" value="AAA+_ATPase"/>
</dbReference>
<comment type="catalytic activity">
    <reaction evidence="4">
        <text>a quaternary ammonium(out) + ATP + H2O = a quaternary ammonium(in) + ADP + phosphate + H(+)</text>
        <dbReference type="Rhea" id="RHEA:11036"/>
        <dbReference type="ChEBI" id="CHEBI:15377"/>
        <dbReference type="ChEBI" id="CHEBI:15378"/>
        <dbReference type="ChEBI" id="CHEBI:30616"/>
        <dbReference type="ChEBI" id="CHEBI:35267"/>
        <dbReference type="ChEBI" id="CHEBI:43474"/>
        <dbReference type="ChEBI" id="CHEBI:456216"/>
        <dbReference type="EC" id="7.6.2.9"/>
    </reaction>
</comment>
<dbReference type="GO" id="GO:0043190">
    <property type="term" value="C:ATP-binding cassette (ABC) transporter complex"/>
    <property type="evidence" value="ECO:0007669"/>
    <property type="project" value="InterPro"/>
</dbReference>
<evidence type="ECO:0000313" key="10">
    <source>
        <dbReference type="Proteomes" id="UP000252118"/>
    </source>
</evidence>
<dbReference type="OrthoDB" id="9790614at2"/>
<dbReference type="SUPFAM" id="SSF50331">
    <property type="entry name" value="MOP-like"/>
    <property type="match status" value="1"/>
</dbReference>
<evidence type="ECO:0000256" key="1">
    <source>
        <dbReference type="ARBA" id="ARBA00022448"/>
    </source>
</evidence>
<keyword evidence="1" id="KW-0813">Transport</keyword>
<protein>
    <recommendedName>
        <fullName evidence="7">Carnitine transport ATP-binding protein OpuCA</fullName>
        <ecNumber evidence="6">7.6.2.9</ecNumber>
    </recommendedName>
</protein>
<evidence type="ECO:0000256" key="3">
    <source>
        <dbReference type="ARBA" id="ARBA00022840"/>
    </source>
</evidence>
<dbReference type="GO" id="GO:0016887">
    <property type="term" value="F:ATP hydrolysis activity"/>
    <property type="evidence" value="ECO:0007669"/>
    <property type="project" value="InterPro"/>
</dbReference>
<comment type="caution">
    <text evidence="9">The sequence shown here is derived from an EMBL/GenBank/DDBJ whole genome shotgun (WGS) entry which is preliminary data.</text>
</comment>
<gene>
    <name evidence="9" type="ORF">DET59_111115</name>
</gene>
<dbReference type="PROSITE" id="PS50893">
    <property type="entry name" value="ABC_TRANSPORTER_2"/>
    <property type="match status" value="1"/>
</dbReference>
<dbReference type="RefSeq" id="WP_113970360.1">
    <property type="nucleotide sequence ID" value="NZ_QNRJ01000011.1"/>
</dbReference>
<dbReference type="InterPro" id="IPR013611">
    <property type="entry name" value="Transp-assoc_OB_typ2"/>
</dbReference>
<dbReference type="GO" id="GO:0015418">
    <property type="term" value="F:ABC-type quaternary ammonium compound transporting activity"/>
    <property type="evidence" value="ECO:0007669"/>
    <property type="project" value="UniProtKB-EC"/>
</dbReference>
<reference evidence="9 10" key="1">
    <citation type="submission" date="2018-06" db="EMBL/GenBank/DDBJ databases">
        <title>Freshwater and sediment microbial communities from various areas in North America, analyzing microbe dynamics in response to fracking.</title>
        <authorList>
            <person name="Lamendella R."/>
        </authorList>
    </citation>
    <scope>NUCLEOTIDE SEQUENCE [LARGE SCALE GENOMIC DNA]</scope>
    <source>
        <strain evidence="9 10">97B</strain>
    </source>
</reference>
<sequence>MSFITLNQIQKSFEGQTVIQDMNLEIEKGELVTFLGPSGCGKSTLLRMIAGLVTPEEGSILIDRRDVTNVSPKDRGVGMVFQSYALFPNMNVYENVAFGLKMKKMEKSEIHEKVMNIIELVGLTGKEKAFPHELSGGQQQRVALARSVVVEPKVLLLDEPLSALDAQIRKNLQQLLRSIQQRLGITMILVTHDQEEAMIVSDRIVLLNKGEMVQSGHPHDIYMNPSTEFAARFIGHYNVLGAGELDALLGPAALPDHSLYAIRPEAFQRTESGQSYAIKAVVKDIAVLGSIVRYTLESNSVTFSADLLQQREMGLTPDGEVILYIQKEDVIPLT</sequence>
<dbReference type="FunFam" id="3.40.50.300:FF:000425">
    <property type="entry name" value="Probable ABC transporter, ATP-binding subunit"/>
    <property type="match status" value="1"/>
</dbReference>
<dbReference type="InterPro" id="IPR008995">
    <property type="entry name" value="Mo/tungstate-bd_C_term_dom"/>
</dbReference>
<dbReference type="Proteomes" id="UP000252118">
    <property type="component" value="Unassembled WGS sequence"/>
</dbReference>
<dbReference type="EC" id="7.6.2.9" evidence="6"/>
<evidence type="ECO:0000256" key="7">
    <source>
        <dbReference type="ARBA" id="ARBA00070305"/>
    </source>
</evidence>
<dbReference type="PROSITE" id="PS00211">
    <property type="entry name" value="ABC_TRANSPORTER_1"/>
    <property type="match status" value="1"/>
</dbReference>
<keyword evidence="2" id="KW-0547">Nucleotide-binding</keyword>
<name>A0A366EKS3_9BACI</name>
<dbReference type="SUPFAM" id="SSF52540">
    <property type="entry name" value="P-loop containing nucleoside triphosphate hydrolases"/>
    <property type="match status" value="1"/>
</dbReference>
<comment type="subunit">
    <text evidence="5">The complex is composed of two ATP-binding proteins (OpuCA), two transmembrane proteins (OpuCB and OpuCD) and a solute-binding protein (OpuCC).</text>
</comment>